<evidence type="ECO:0000313" key="2">
    <source>
        <dbReference type="EMBL" id="CAI2368393.1"/>
    </source>
</evidence>
<protein>
    <submittedName>
        <fullName evidence="2">Uncharacterized protein</fullName>
    </submittedName>
</protein>
<feature type="region of interest" description="Disordered" evidence="1">
    <location>
        <begin position="46"/>
        <end position="84"/>
    </location>
</feature>
<feature type="compositionally biased region" description="Basic residues" evidence="1">
    <location>
        <begin position="67"/>
        <end position="76"/>
    </location>
</feature>
<keyword evidence="3" id="KW-1185">Reference proteome</keyword>
<name>A0AAD1UFI4_EUPCR</name>
<proteinExistence type="predicted"/>
<evidence type="ECO:0000313" key="3">
    <source>
        <dbReference type="Proteomes" id="UP001295684"/>
    </source>
</evidence>
<evidence type="ECO:0000256" key="1">
    <source>
        <dbReference type="SAM" id="MobiDB-lite"/>
    </source>
</evidence>
<sequence length="235" mass="26753">MFNKAIKSDDSNLATEFLNGSRWDVQKAIQCYHLYLCVKDKDSGNSIVYNRRSEPTHKRRTSEQKLKQKNNRKPPSKRVNSTKALPTSNWAKSDFISSIIEGVSNFVDTNLRDKDGSHASEKKESYVSEKPKRITFSKMESNEVGETDESGPSKIPIAEYKSQIKESYEEEDMKGDEEGSHLTEYQKHTLTTLLSNITEEDGESTSRLTAYFGESLVDDSPTNPFMVEEFSPKKI</sequence>
<reference evidence="2" key="1">
    <citation type="submission" date="2023-07" db="EMBL/GenBank/DDBJ databases">
        <authorList>
            <consortium name="AG Swart"/>
            <person name="Singh M."/>
            <person name="Singh A."/>
            <person name="Seah K."/>
            <person name="Emmerich C."/>
        </authorList>
    </citation>
    <scope>NUCLEOTIDE SEQUENCE</scope>
    <source>
        <strain evidence="2">DP1</strain>
    </source>
</reference>
<comment type="caution">
    <text evidence="2">The sequence shown here is derived from an EMBL/GenBank/DDBJ whole genome shotgun (WGS) entry which is preliminary data.</text>
</comment>
<feature type="compositionally biased region" description="Basic and acidic residues" evidence="1">
    <location>
        <begin position="51"/>
        <end position="66"/>
    </location>
</feature>
<dbReference type="Proteomes" id="UP001295684">
    <property type="component" value="Unassembled WGS sequence"/>
</dbReference>
<dbReference type="EMBL" id="CAMPGE010009527">
    <property type="protein sequence ID" value="CAI2368393.1"/>
    <property type="molecule type" value="Genomic_DNA"/>
</dbReference>
<gene>
    <name evidence="2" type="ORF">ECRASSUSDP1_LOCUS9684</name>
</gene>
<dbReference type="AlphaFoldDB" id="A0AAD1UFI4"/>
<organism evidence="2 3">
    <name type="scientific">Euplotes crassus</name>
    <dbReference type="NCBI Taxonomy" id="5936"/>
    <lineage>
        <taxon>Eukaryota</taxon>
        <taxon>Sar</taxon>
        <taxon>Alveolata</taxon>
        <taxon>Ciliophora</taxon>
        <taxon>Intramacronucleata</taxon>
        <taxon>Spirotrichea</taxon>
        <taxon>Hypotrichia</taxon>
        <taxon>Euplotida</taxon>
        <taxon>Euplotidae</taxon>
        <taxon>Moneuplotes</taxon>
    </lineage>
</organism>
<accession>A0AAD1UFI4</accession>